<gene>
    <name evidence="1" type="ORF">Cflav_PD6217</name>
</gene>
<protein>
    <submittedName>
        <fullName evidence="1">Uncharacterized protein</fullName>
    </submittedName>
</protein>
<evidence type="ECO:0000313" key="1">
    <source>
        <dbReference type="EMBL" id="EEF60626.1"/>
    </source>
</evidence>
<dbReference type="Proteomes" id="UP000003688">
    <property type="component" value="Unassembled WGS sequence"/>
</dbReference>
<organism evidence="1 2">
    <name type="scientific">Pedosphaera parvula (strain Ellin514)</name>
    <dbReference type="NCBI Taxonomy" id="320771"/>
    <lineage>
        <taxon>Bacteria</taxon>
        <taxon>Pseudomonadati</taxon>
        <taxon>Verrucomicrobiota</taxon>
        <taxon>Pedosphaerae</taxon>
        <taxon>Pedosphaerales</taxon>
        <taxon>Pedosphaeraceae</taxon>
        <taxon>Pedosphaera</taxon>
    </lineage>
</organism>
<evidence type="ECO:0000313" key="2">
    <source>
        <dbReference type="Proteomes" id="UP000003688"/>
    </source>
</evidence>
<accession>B9XHP8</accession>
<sequence>MRDQSISKGLILGAGGDMVLSKRREELFQFEFAGQVRRQCLKIISVSLEPAGKLLILTMKRMILISAVLIWCSIVAAKLGETVAQVETRYGKPTNIFKDPYSEWRTYEYQGYGVMVDYIEGKDLSEQFFFEEKHKITDAECIALAKEITGVTNVEWKLKINASEPRRKVWEAETSSAYFDRFSDGTAQLTINGKAFKDWLLATNIKKDEEKKKARLKRIEEDLKKPVKY</sequence>
<dbReference type="EMBL" id="ABOX02000015">
    <property type="protein sequence ID" value="EEF60626.1"/>
    <property type="molecule type" value="Genomic_DNA"/>
</dbReference>
<name>B9XHP8_PEDPL</name>
<dbReference type="STRING" id="320771.Cflav_PD6217"/>
<reference evidence="1 2" key="1">
    <citation type="journal article" date="2011" name="J. Bacteriol.">
        <title>Genome sequence of 'Pedosphaera parvula' Ellin514, an aerobic Verrucomicrobial isolate from pasture soil.</title>
        <authorList>
            <person name="Kant R."/>
            <person name="van Passel M.W."/>
            <person name="Sangwan P."/>
            <person name="Palva A."/>
            <person name="Lucas S."/>
            <person name="Copeland A."/>
            <person name="Lapidus A."/>
            <person name="Glavina Del Rio T."/>
            <person name="Dalin E."/>
            <person name="Tice H."/>
            <person name="Bruce D."/>
            <person name="Goodwin L."/>
            <person name="Pitluck S."/>
            <person name="Chertkov O."/>
            <person name="Larimer F.W."/>
            <person name="Land M.L."/>
            <person name="Hauser L."/>
            <person name="Brettin T.S."/>
            <person name="Detter J.C."/>
            <person name="Han S."/>
            <person name="de Vos W.M."/>
            <person name="Janssen P.H."/>
            <person name="Smidt H."/>
        </authorList>
    </citation>
    <scope>NUCLEOTIDE SEQUENCE [LARGE SCALE GENOMIC DNA]</scope>
    <source>
        <strain evidence="1 2">Ellin514</strain>
    </source>
</reference>
<dbReference type="AlphaFoldDB" id="B9XHP8"/>
<keyword evidence="2" id="KW-1185">Reference proteome</keyword>
<comment type="caution">
    <text evidence="1">The sequence shown here is derived from an EMBL/GenBank/DDBJ whole genome shotgun (WGS) entry which is preliminary data.</text>
</comment>
<proteinExistence type="predicted"/>